<gene>
    <name evidence="3" type="ORF">MON41_21860</name>
</gene>
<comment type="caution">
    <text evidence="3">The sequence shown here is derived from an EMBL/GenBank/DDBJ whole genome shotgun (WGS) entry which is preliminary data.</text>
</comment>
<dbReference type="SUPFAM" id="SSF54506">
    <property type="entry name" value="Diaminopimelate epimerase-like"/>
    <property type="match status" value="1"/>
</dbReference>
<sequence>MQRPQRSPIILCVFPAGPSGGNPCPVVLDASGMDAGDMRALAAVHGHESGFVLPPEDPTSADFRFRFFVPEQEMEMCGQATLGTAWLLRARGQASGATLRIETLSGPLRAIFMADGAVEITQPPGRMDEVTDVGAVLAALGLAEAELRPDVAVLNASTNRVKTLVPLADLARLHALRPDPARARAACEAIGSTGLYPYAEGEHGAVHVQQFPRSSGYPKDAVTGIAAAALFYGLGPPEAGVLVRQGEAMGRPSEIRVRCDPDGPGRRLGGHVEVMS</sequence>
<dbReference type="InterPro" id="IPR003719">
    <property type="entry name" value="Phenazine_PhzF-like"/>
</dbReference>
<comment type="similarity">
    <text evidence="1">Belongs to the PhzF family.</text>
</comment>
<evidence type="ECO:0000256" key="2">
    <source>
        <dbReference type="ARBA" id="ARBA00023235"/>
    </source>
</evidence>
<evidence type="ECO:0000256" key="1">
    <source>
        <dbReference type="ARBA" id="ARBA00008270"/>
    </source>
</evidence>
<organism evidence="3 4">
    <name type="scientific">Teichococcus vastitatis</name>
    <dbReference type="NCBI Taxonomy" id="2307076"/>
    <lineage>
        <taxon>Bacteria</taxon>
        <taxon>Pseudomonadati</taxon>
        <taxon>Pseudomonadota</taxon>
        <taxon>Alphaproteobacteria</taxon>
        <taxon>Acetobacterales</taxon>
        <taxon>Roseomonadaceae</taxon>
        <taxon>Roseomonas</taxon>
    </lineage>
</organism>
<keyword evidence="2" id="KW-0413">Isomerase</keyword>
<dbReference type="Gene3D" id="3.10.310.10">
    <property type="entry name" value="Diaminopimelate Epimerase, Chain A, domain 1"/>
    <property type="match status" value="2"/>
</dbReference>
<dbReference type="PANTHER" id="PTHR13774:SF39">
    <property type="entry name" value="BIOSYNTHESIS PROTEIN, PUTATIVE-RELATED"/>
    <property type="match status" value="1"/>
</dbReference>
<dbReference type="PIRSF" id="PIRSF016184">
    <property type="entry name" value="PhzC_PhzF"/>
    <property type="match status" value="1"/>
</dbReference>
<dbReference type="NCBIfam" id="TIGR00654">
    <property type="entry name" value="PhzF_family"/>
    <property type="match status" value="1"/>
</dbReference>
<evidence type="ECO:0000313" key="4">
    <source>
        <dbReference type="Proteomes" id="UP001201985"/>
    </source>
</evidence>
<proteinExistence type="inferred from homology"/>
<reference evidence="3 4" key="1">
    <citation type="submission" date="2022-03" db="EMBL/GenBank/DDBJ databases">
        <title>Complete genome analysis of Roseomonas KG 17.1 : a prolific producer of plant growth promoters.</title>
        <authorList>
            <person name="Saadouli I."/>
            <person name="Najjari A."/>
            <person name="Mosbah A."/>
            <person name="Ouzari H.I."/>
        </authorList>
    </citation>
    <scope>NUCLEOTIDE SEQUENCE [LARGE SCALE GENOMIC DNA]</scope>
    <source>
        <strain evidence="3 4">KG17-1</strain>
    </source>
</reference>
<dbReference type="EMBL" id="JALBUU010000122">
    <property type="protein sequence ID" value="MCI0756297.1"/>
    <property type="molecule type" value="Genomic_DNA"/>
</dbReference>
<protein>
    <submittedName>
        <fullName evidence="3">PhzF family phenazine biosynthesis protein</fullName>
    </submittedName>
</protein>
<keyword evidence="4" id="KW-1185">Reference proteome</keyword>
<dbReference type="PANTHER" id="PTHR13774">
    <property type="entry name" value="PHENAZINE BIOSYNTHESIS PROTEIN"/>
    <property type="match status" value="1"/>
</dbReference>
<evidence type="ECO:0000313" key="3">
    <source>
        <dbReference type="EMBL" id="MCI0756297.1"/>
    </source>
</evidence>
<name>A0ABS9WAG9_9PROT</name>
<dbReference type="RefSeq" id="WP_241793868.1">
    <property type="nucleotide sequence ID" value="NZ_JALBUU010000122.1"/>
</dbReference>
<dbReference type="Pfam" id="PF02567">
    <property type="entry name" value="PhzC-PhzF"/>
    <property type="match status" value="1"/>
</dbReference>
<accession>A0ABS9WAG9</accession>
<dbReference type="Proteomes" id="UP001201985">
    <property type="component" value="Unassembled WGS sequence"/>
</dbReference>